<sequence length="147" mass="15931">MHSPSEQKRIKCEKEFAENTMRKGEGSTKAILHAVSIRYGPDGGTSIATTLSTTLGYIISPGINAPAQQLLPQQTGSADGEPPDQEHDAHPRKREIAEKMAELIAQAKALGEMTEMAGEMADMLEEMSWQLNETAAELLELTKLPGV</sequence>
<name>A0AA39XPD5_9PEZI</name>
<comment type="caution">
    <text evidence="2">The sequence shown here is derived from an EMBL/GenBank/DDBJ whole genome shotgun (WGS) entry which is preliminary data.</text>
</comment>
<feature type="region of interest" description="Disordered" evidence="1">
    <location>
        <begin position="66"/>
        <end position="94"/>
    </location>
</feature>
<dbReference type="AlphaFoldDB" id="A0AA39XPD5"/>
<dbReference type="EMBL" id="JAUJDW010000114">
    <property type="protein sequence ID" value="KAK0637768.1"/>
    <property type="molecule type" value="Genomic_DNA"/>
</dbReference>
<evidence type="ECO:0000313" key="2">
    <source>
        <dbReference type="EMBL" id="KAK0637768.1"/>
    </source>
</evidence>
<feature type="compositionally biased region" description="Basic and acidic residues" evidence="1">
    <location>
        <begin position="84"/>
        <end position="94"/>
    </location>
</feature>
<keyword evidence="3" id="KW-1185">Reference proteome</keyword>
<organism evidence="2 3">
    <name type="scientific">Lasiodiplodia hormozganensis</name>
    <dbReference type="NCBI Taxonomy" id="869390"/>
    <lineage>
        <taxon>Eukaryota</taxon>
        <taxon>Fungi</taxon>
        <taxon>Dikarya</taxon>
        <taxon>Ascomycota</taxon>
        <taxon>Pezizomycotina</taxon>
        <taxon>Dothideomycetes</taxon>
        <taxon>Dothideomycetes incertae sedis</taxon>
        <taxon>Botryosphaeriales</taxon>
        <taxon>Botryosphaeriaceae</taxon>
        <taxon>Lasiodiplodia</taxon>
    </lineage>
</organism>
<evidence type="ECO:0000313" key="3">
    <source>
        <dbReference type="Proteomes" id="UP001175001"/>
    </source>
</evidence>
<evidence type="ECO:0000256" key="1">
    <source>
        <dbReference type="SAM" id="MobiDB-lite"/>
    </source>
</evidence>
<gene>
    <name evidence="2" type="ORF">DIS24_g10488</name>
</gene>
<proteinExistence type="predicted"/>
<reference evidence="2" key="1">
    <citation type="submission" date="2023-06" db="EMBL/GenBank/DDBJ databases">
        <title>Multi-omics analyses reveal the molecular pathogenesis toolkit of Lasiodiplodia hormozganensis, a cross-kingdom pathogen.</title>
        <authorList>
            <person name="Felix C."/>
            <person name="Meneses R."/>
            <person name="Goncalves M.F.M."/>
            <person name="Tilleman L."/>
            <person name="Duarte A.S."/>
            <person name="Jorrin-Novo J.V."/>
            <person name="Van De Peer Y."/>
            <person name="Deforce D."/>
            <person name="Van Nieuwerburgh F."/>
            <person name="Esteves A.C."/>
            <person name="Alves A."/>
        </authorList>
    </citation>
    <scope>NUCLEOTIDE SEQUENCE</scope>
    <source>
        <strain evidence="2">CBS 339.90</strain>
    </source>
</reference>
<dbReference type="Proteomes" id="UP001175001">
    <property type="component" value="Unassembled WGS sequence"/>
</dbReference>
<feature type="compositionally biased region" description="Polar residues" evidence="1">
    <location>
        <begin position="66"/>
        <end position="77"/>
    </location>
</feature>
<protein>
    <submittedName>
        <fullName evidence="2">Uncharacterized protein</fullName>
    </submittedName>
</protein>
<accession>A0AA39XPD5</accession>